<protein>
    <submittedName>
        <fullName evidence="5">Uncharacterized protein</fullName>
    </submittedName>
</protein>
<dbReference type="InterPro" id="IPR018376">
    <property type="entry name" value="Enoyl-CoA_hyd/isom_CS"/>
</dbReference>
<dbReference type="GO" id="GO:0016853">
    <property type="term" value="F:isomerase activity"/>
    <property type="evidence" value="ECO:0007669"/>
    <property type="project" value="UniProtKB-KW"/>
</dbReference>
<sequence length="68" mass="7004">MSCVSFKALFCCSTLEAARKPIVADVEGLALGGGFEIALACHVRISTSTSKLGLPELQYGILPGFGGT</sequence>
<accession>A0A9Q1M9A0</accession>
<dbReference type="PANTHER" id="PTHR23309:SF43">
    <property type="entry name" value="GLYOXYSOMAL FATTY ACID BETA-OXIDATION MULTIFUNCTIONAL PROTEIN MFP-A"/>
    <property type="match status" value="1"/>
</dbReference>
<gene>
    <name evidence="5" type="ORF">K7X08_020337</name>
</gene>
<dbReference type="SUPFAM" id="SSF52096">
    <property type="entry name" value="ClpP/crotonase"/>
    <property type="match status" value="1"/>
</dbReference>
<dbReference type="InterPro" id="IPR001753">
    <property type="entry name" value="Enoyl-CoA_hydra/iso"/>
</dbReference>
<evidence type="ECO:0000313" key="5">
    <source>
        <dbReference type="EMBL" id="KAJ8552944.1"/>
    </source>
</evidence>
<comment type="similarity">
    <text evidence="4">Belongs to the enoyl-CoA hydratase/isomerase family.</text>
</comment>
<dbReference type="InterPro" id="IPR029045">
    <property type="entry name" value="ClpP/crotonase-like_dom_sf"/>
</dbReference>
<dbReference type="GO" id="GO:0006635">
    <property type="term" value="P:fatty acid beta-oxidation"/>
    <property type="evidence" value="ECO:0007669"/>
    <property type="project" value="TreeGrafter"/>
</dbReference>
<evidence type="ECO:0000256" key="1">
    <source>
        <dbReference type="ARBA" id="ARBA00023235"/>
    </source>
</evidence>
<dbReference type="GO" id="GO:0003857">
    <property type="term" value="F:(3S)-3-hydroxyacyl-CoA dehydrogenase (NAD+) activity"/>
    <property type="evidence" value="ECO:0007669"/>
    <property type="project" value="TreeGrafter"/>
</dbReference>
<keyword evidence="2" id="KW-0456">Lyase</keyword>
<dbReference type="OrthoDB" id="2018133at2759"/>
<dbReference type="PROSITE" id="PS00166">
    <property type="entry name" value="ENOYL_COA_HYDRATASE"/>
    <property type="match status" value="1"/>
</dbReference>
<dbReference type="Gene3D" id="3.90.226.10">
    <property type="entry name" value="2-enoyl-CoA Hydratase, Chain A, domain 1"/>
    <property type="match status" value="1"/>
</dbReference>
<dbReference type="GO" id="GO:0005777">
    <property type="term" value="C:peroxisome"/>
    <property type="evidence" value="ECO:0007669"/>
    <property type="project" value="TreeGrafter"/>
</dbReference>
<dbReference type="Pfam" id="PF00378">
    <property type="entry name" value="ECH_1"/>
    <property type="match status" value="1"/>
</dbReference>
<name>A0A9Q1M9A0_9SOLA</name>
<dbReference type="Proteomes" id="UP001152561">
    <property type="component" value="Unassembled WGS sequence"/>
</dbReference>
<evidence type="ECO:0000256" key="2">
    <source>
        <dbReference type="ARBA" id="ARBA00023239"/>
    </source>
</evidence>
<dbReference type="AlphaFoldDB" id="A0A9Q1M9A0"/>
<keyword evidence="3" id="KW-0511">Multifunctional enzyme</keyword>
<dbReference type="CDD" id="cd06558">
    <property type="entry name" value="crotonase-like"/>
    <property type="match status" value="1"/>
</dbReference>
<keyword evidence="1" id="KW-0413">Isomerase</keyword>
<proteinExistence type="inferred from homology"/>
<keyword evidence="6" id="KW-1185">Reference proteome</keyword>
<evidence type="ECO:0000256" key="4">
    <source>
        <dbReference type="RuleBase" id="RU003707"/>
    </source>
</evidence>
<dbReference type="EMBL" id="JAJAGQ010000009">
    <property type="protein sequence ID" value="KAJ8552944.1"/>
    <property type="molecule type" value="Genomic_DNA"/>
</dbReference>
<dbReference type="PANTHER" id="PTHR23309">
    <property type="entry name" value="3-HYDROXYACYL-COA DEHYROGENASE"/>
    <property type="match status" value="1"/>
</dbReference>
<comment type="caution">
    <text evidence="5">The sequence shown here is derived from an EMBL/GenBank/DDBJ whole genome shotgun (WGS) entry which is preliminary data.</text>
</comment>
<reference evidence="6" key="1">
    <citation type="journal article" date="2023" name="Proc. Natl. Acad. Sci. U.S.A.">
        <title>Genomic and structural basis for evolution of tropane alkaloid biosynthesis.</title>
        <authorList>
            <person name="Wanga Y.-J."/>
            <person name="Taina T."/>
            <person name="Yua J.-Y."/>
            <person name="Lia J."/>
            <person name="Xua B."/>
            <person name="Chenc J."/>
            <person name="D'Auriad J.C."/>
            <person name="Huanga J.-P."/>
            <person name="Huanga S.-X."/>
        </authorList>
    </citation>
    <scope>NUCLEOTIDE SEQUENCE [LARGE SCALE GENOMIC DNA]</scope>
    <source>
        <strain evidence="6">cv. KIB-2019</strain>
    </source>
</reference>
<evidence type="ECO:0000256" key="3">
    <source>
        <dbReference type="ARBA" id="ARBA00023268"/>
    </source>
</evidence>
<evidence type="ECO:0000313" key="6">
    <source>
        <dbReference type="Proteomes" id="UP001152561"/>
    </source>
</evidence>
<organism evidence="5 6">
    <name type="scientific">Anisodus acutangulus</name>
    <dbReference type="NCBI Taxonomy" id="402998"/>
    <lineage>
        <taxon>Eukaryota</taxon>
        <taxon>Viridiplantae</taxon>
        <taxon>Streptophyta</taxon>
        <taxon>Embryophyta</taxon>
        <taxon>Tracheophyta</taxon>
        <taxon>Spermatophyta</taxon>
        <taxon>Magnoliopsida</taxon>
        <taxon>eudicotyledons</taxon>
        <taxon>Gunneridae</taxon>
        <taxon>Pentapetalae</taxon>
        <taxon>asterids</taxon>
        <taxon>lamiids</taxon>
        <taxon>Solanales</taxon>
        <taxon>Solanaceae</taxon>
        <taxon>Solanoideae</taxon>
        <taxon>Hyoscyameae</taxon>
        <taxon>Anisodus</taxon>
    </lineage>
</organism>
<dbReference type="GO" id="GO:0016829">
    <property type="term" value="F:lyase activity"/>
    <property type="evidence" value="ECO:0007669"/>
    <property type="project" value="UniProtKB-KW"/>
</dbReference>